<evidence type="ECO:0000256" key="6">
    <source>
        <dbReference type="ARBA" id="ARBA00047615"/>
    </source>
</evidence>
<dbReference type="AlphaFoldDB" id="A0A397U529"/>
<name>A0A397U529_9GLOM</name>
<feature type="domain" description="Cytidylate kinase" evidence="8">
    <location>
        <begin position="96"/>
        <end position="191"/>
    </location>
</feature>
<evidence type="ECO:0000256" key="7">
    <source>
        <dbReference type="ARBA" id="ARBA00048478"/>
    </source>
</evidence>
<comment type="catalytic activity">
    <reaction evidence="7">
        <text>CMP + ATP = CDP + ADP</text>
        <dbReference type="Rhea" id="RHEA:11600"/>
        <dbReference type="ChEBI" id="CHEBI:30616"/>
        <dbReference type="ChEBI" id="CHEBI:58069"/>
        <dbReference type="ChEBI" id="CHEBI:60377"/>
        <dbReference type="ChEBI" id="CHEBI:456216"/>
        <dbReference type="EC" id="2.7.4.25"/>
    </reaction>
</comment>
<dbReference type="OrthoDB" id="2490672at2759"/>
<dbReference type="GO" id="GO:0036431">
    <property type="term" value="F:dCMP kinase activity"/>
    <property type="evidence" value="ECO:0007669"/>
    <property type="project" value="InterPro"/>
</dbReference>
<keyword evidence="2" id="KW-0808">Transferase</keyword>
<reference evidence="9 10" key="1">
    <citation type="submission" date="2018-06" db="EMBL/GenBank/DDBJ databases">
        <title>Comparative genomics reveals the genomic features of Rhizophagus irregularis, R. cerebriforme, R. diaphanum and Gigaspora rosea, and their symbiotic lifestyle signature.</title>
        <authorList>
            <person name="Morin E."/>
            <person name="San Clemente H."/>
            <person name="Chen E.C.H."/>
            <person name="De La Providencia I."/>
            <person name="Hainaut M."/>
            <person name="Kuo A."/>
            <person name="Kohler A."/>
            <person name="Murat C."/>
            <person name="Tang N."/>
            <person name="Roy S."/>
            <person name="Loubradou J."/>
            <person name="Henrissat B."/>
            <person name="Grigoriev I.V."/>
            <person name="Corradi N."/>
            <person name="Roux C."/>
            <person name="Martin F.M."/>
        </authorList>
    </citation>
    <scope>NUCLEOTIDE SEQUENCE [LARGE SCALE GENOMIC DNA]</scope>
    <source>
        <strain evidence="9 10">DAOM 194757</strain>
    </source>
</reference>
<evidence type="ECO:0000256" key="2">
    <source>
        <dbReference type="ARBA" id="ARBA00022679"/>
    </source>
</evidence>
<sequence length="197" mass="23140">MYQFCIDLQELDNNYIYNNDYLKDAQDFNIKYKETLKTNTNYNYAKLQNINSEDKTVHLLSFAYNIKEIIHFNKEKKMNFGPFKNLTNPENNSPKQYRSKKKEFAVVGRDVTFNILPDAEIMILLSADIDIRALRRAHQLNSENINDIWLDILNRDSKSFNLIKEAKKVSKIIDTTNLTLAEVVDLVLTQVFIKHLI</sequence>
<dbReference type="EC" id="2.7.4.25" evidence="1"/>
<evidence type="ECO:0000259" key="8">
    <source>
        <dbReference type="Pfam" id="PF02224"/>
    </source>
</evidence>
<dbReference type="Proteomes" id="UP000266673">
    <property type="component" value="Unassembled WGS sequence"/>
</dbReference>
<protein>
    <recommendedName>
        <fullName evidence="1">(d)CMP kinase</fullName>
        <ecNumber evidence="1">2.7.4.25</ecNumber>
    </recommendedName>
</protein>
<evidence type="ECO:0000313" key="10">
    <source>
        <dbReference type="Proteomes" id="UP000266673"/>
    </source>
</evidence>
<proteinExistence type="predicted"/>
<comment type="catalytic activity">
    <reaction evidence="6">
        <text>dCMP + ATP = dCDP + ADP</text>
        <dbReference type="Rhea" id="RHEA:25094"/>
        <dbReference type="ChEBI" id="CHEBI:30616"/>
        <dbReference type="ChEBI" id="CHEBI:57566"/>
        <dbReference type="ChEBI" id="CHEBI:58593"/>
        <dbReference type="ChEBI" id="CHEBI:456216"/>
        <dbReference type="EC" id="2.7.4.25"/>
    </reaction>
</comment>
<dbReference type="Pfam" id="PF02224">
    <property type="entry name" value="Cytidylate_kin"/>
    <property type="match status" value="1"/>
</dbReference>
<dbReference type="EMBL" id="QKWP01001990">
    <property type="protein sequence ID" value="RIB05390.1"/>
    <property type="molecule type" value="Genomic_DNA"/>
</dbReference>
<organism evidence="9 10">
    <name type="scientific">Gigaspora rosea</name>
    <dbReference type="NCBI Taxonomy" id="44941"/>
    <lineage>
        <taxon>Eukaryota</taxon>
        <taxon>Fungi</taxon>
        <taxon>Fungi incertae sedis</taxon>
        <taxon>Mucoromycota</taxon>
        <taxon>Glomeromycotina</taxon>
        <taxon>Glomeromycetes</taxon>
        <taxon>Diversisporales</taxon>
        <taxon>Gigasporaceae</taxon>
        <taxon>Gigaspora</taxon>
    </lineage>
</organism>
<evidence type="ECO:0000256" key="4">
    <source>
        <dbReference type="ARBA" id="ARBA00022777"/>
    </source>
</evidence>
<evidence type="ECO:0000256" key="5">
    <source>
        <dbReference type="ARBA" id="ARBA00022840"/>
    </source>
</evidence>
<accession>A0A397U529</accession>
<keyword evidence="10" id="KW-1185">Reference proteome</keyword>
<evidence type="ECO:0000313" key="9">
    <source>
        <dbReference type="EMBL" id="RIB05390.1"/>
    </source>
</evidence>
<dbReference type="InterPro" id="IPR011994">
    <property type="entry name" value="Cytidylate_kinase_dom"/>
</dbReference>
<keyword evidence="4" id="KW-0418">Kinase</keyword>
<dbReference type="Gene3D" id="3.40.50.300">
    <property type="entry name" value="P-loop containing nucleotide triphosphate hydrolases"/>
    <property type="match status" value="1"/>
</dbReference>
<dbReference type="GO" id="GO:0005524">
    <property type="term" value="F:ATP binding"/>
    <property type="evidence" value="ECO:0007669"/>
    <property type="project" value="UniProtKB-KW"/>
</dbReference>
<dbReference type="SUPFAM" id="SSF52540">
    <property type="entry name" value="P-loop containing nucleoside triphosphate hydrolases"/>
    <property type="match status" value="1"/>
</dbReference>
<gene>
    <name evidence="9" type="ORF">C2G38_2280839</name>
</gene>
<dbReference type="GO" id="GO:0006139">
    <property type="term" value="P:nucleobase-containing compound metabolic process"/>
    <property type="evidence" value="ECO:0007669"/>
    <property type="project" value="InterPro"/>
</dbReference>
<evidence type="ECO:0000256" key="3">
    <source>
        <dbReference type="ARBA" id="ARBA00022741"/>
    </source>
</evidence>
<dbReference type="InterPro" id="IPR027417">
    <property type="entry name" value="P-loop_NTPase"/>
</dbReference>
<keyword evidence="3" id="KW-0547">Nucleotide-binding</keyword>
<comment type="caution">
    <text evidence="9">The sequence shown here is derived from an EMBL/GenBank/DDBJ whole genome shotgun (WGS) entry which is preliminary data.</text>
</comment>
<keyword evidence="5" id="KW-0067">ATP-binding</keyword>
<evidence type="ECO:0000256" key="1">
    <source>
        <dbReference type="ARBA" id="ARBA00012906"/>
    </source>
</evidence>